<evidence type="ECO:0000313" key="3">
    <source>
        <dbReference type="Proteomes" id="UP001283361"/>
    </source>
</evidence>
<feature type="region of interest" description="Disordered" evidence="1">
    <location>
        <begin position="118"/>
        <end position="153"/>
    </location>
</feature>
<sequence>MCSGERVRKVGEESLSDIEDDQYDMPSITLPLTKLKRDLAIDLPNQNPFTMKAKKRHKLMENGDQQRISADCLDPARPLPQDDSHTLSDQTCQTEDPDRRLSRSVMALQESRIERLIKRRVCKRFRPTQPPPPPPPPPSSLGLHKTTSGSRRR</sequence>
<evidence type="ECO:0000256" key="1">
    <source>
        <dbReference type="SAM" id="MobiDB-lite"/>
    </source>
</evidence>
<keyword evidence="3" id="KW-1185">Reference proteome</keyword>
<gene>
    <name evidence="2" type="ORF">RRG08_008620</name>
</gene>
<name>A0AAE1EB11_9GAST</name>
<dbReference type="Proteomes" id="UP001283361">
    <property type="component" value="Unassembled WGS sequence"/>
</dbReference>
<dbReference type="AlphaFoldDB" id="A0AAE1EB11"/>
<comment type="caution">
    <text evidence="2">The sequence shown here is derived from an EMBL/GenBank/DDBJ whole genome shotgun (WGS) entry which is preliminary data.</text>
</comment>
<protein>
    <submittedName>
        <fullName evidence="2">Uncharacterized protein</fullName>
    </submittedName>
</protein>
<proteinExistence type="predicted"/>
<feature type="compositionally biased region" description="Pro residues" evidence="1">
    <location>
        <begin position="128"/>
        <end position="139"/>
    </location>
</feature>
<feature type="region of interest" description="Disordered" evidence="1">
    <location>
        <begin position="58"/>
        <end position="105"/>
    </location>
</feature>
<dbReference type="EMBL" id="JAWDGP010000410">
    <property type="protein sequence ID" value="KAK3800866.1"/>
    <property type="molecule type" value="Genomic_DNA"/>
</dbReference>
<accession>A0AAE1EB11</accession>
<evidence type="ECO:0000313" key="2">
    <source>
        <dbReference type="EMBL" id="KAK3800866.1"/>
    </source>
</evidence>
<organism evidence="2 3">
    <name type="scientific">Elysia crispata</name>
    <name type="common">lettuce slug</name>
    <dbReference type="NCBI Taxonomy" id="231223"/>
    <lineage>
        <taxon>Eukaryota</taxon>
        <taxon>Metazoa</taxon>
        <taxon>Spiralia</taxon>
        <taxon>Lophotrochozoa</taxon>
        <taxon>Mollusca</taxon>
        <taxon>Gastropoda</taxon>
        <taxon>Heterobranchia</taxon>
        <taxon>Euthyneura</taxon>
        <taxon>Panpulmonata</taxon>
        <taxon>Sacoglossa</taxon>
        <taxon>Placobranchoidea</taxon>
        <taxon>Plakobranchidae</taxon>
        <taxon>Elysia</taxon>
    </lineage>
</organism>
<reference evidence="2" key="1">
    <citation type="journal article" date="2023" name="G3 (Bethesda)">
        <title>A reference genome for the long-term kleptoplast-retaining sea slug Elysia crispata morphotype clarki.</title>
        <authorList>
            <person name="Eastman K.E."/>
            <person name="Pendleton A.L."/>
            <person name="Shaikh M.A."/>
            <person name="Suttiyut T."/>
            <person name="Ogas R."/>
            <person name="Tomko P."/>
            <person name="Gavelis G."/>
            <person name="Widhalm J.R."/>
            <person name="Wisecaver J.H."/>
        </authorList>
    </citation>
    <scope>NUCLEOTIDE SEQUENCE</scope>
    <source>
        <strain evidence="2">ECLA1</strain>
    </source>
</reference>